<comment type="caution">
    <text evidence="8">The sequence shown here is derived from an EMBL/GenBank/DDBJ whole genome shotgun (WGS) entry which is preliminary data.</text>
</comment>
<evidence type="ECO:0000256" key="1">
    <source>
        <dbReference type="ARBA" id="ARBA00022630"/>
    </source>
</evidence>
<keyword evidence="2" id="KW-0288">FMN</keyword>
<gene>
    <name evidence="8" type="ORF">Mco01_19150</name>
</gene>
<keyword evidence="3" id="KW-0560">Oxidoreductase</keyword>
<sequence length="126" mass="13366">MTKDFRFGIVAGFAPDARAWAGTARRAEDLGYSTLLTPDTLGTLPPLLALTAAATATTTLGVGTFVLAAPYRNPRQLAWELAGLDFLSGGRLEVGVGAGRPAARRTPPRWACRTARRASASRRSRP</sequence>
<evidence type="ECO:0000259" key="7">
    <source>
        <dbReference type="Pfam" id="PF00296"/>
    </source>
</evidence>
<reference evidence="8 9" key="1">
    <citation type="submission" date="2021-01" db="EMBL/GenBank/DDBJ databases">
        <title>Whole genome shotgun sequence of Microbispora corallina NBRC 16416.</title>
        <authorList>
            <person name="Komaki H."/>
            <person name="Tamura T."/>
        </authorList>
    </citation>
    <scope>NUCLEOTIDE SEQUENCE [LARGE SCALE GENOMIC DNA]</scope>
    <source>
        <strain evidence="8 9">NBRC 16416</strain>
    </source>
</reference>
<dbReference type="InterPro" id="IPR011251">
    <property type="entry name" value="Luciferase-like_dom"/>
</dbReference>
<dbReference type="Proteomes" id="UP000603904">
    <property type="component" value="Unassembled WGS sequence"/>
</dbReference>
<dbReference type="PANTHER" id="PTHR30011">
    <property type="entry name" value="ALKANESULFONATE MONOOXYGENASE-RELATED"/>
    <property type="match status" value="1"/>
</dbReference>
<dbReference type="SUPFAM" id="SSF51679">
    <property type="entry name" value="Bacterial luciferase-like"/>
    <property type="match status" value="1"/>
</dbReference>
<evidence type="ECO:0000256" key="4">
    <source>
        <dbReference type="ARBA" id="ARBA00023033"/>
    </source>
</evidence>
<feature type="domain" description="Luciferase-like" evidence="7">
    <location>
        <begin position="16"/>
        <end position="104"/>
    </location>
</feature>
<proteinExistence type="predicted"/>
<accession>A0ABQ4FVQ8</accession>
<dbReference type="InterPro" id="IPR036661">
    <property type="entry name" value="Luciferase-like_sf"/>
</dbReference>
<keyword evidence="6" id="KW-1133">Transmembrane helix</keyword>
<feature type="compositionally biased region" description="Basic residues" evidence="5">
    <location>
        <begin position="114"/>
        <end position="126"/>
    </location>
</feature>
<feature type="transmembrane region" description="Helical" evidence="6">
    <location>
        <begin position="45"/>
        <end position="69"/>
    </location>
</feature>
<evidence type="ECO:0000313" key="8">
    <source>
        <dbReference type="EMBL" id="GIH38915.1"/>
    </source>
</evidence>
<dbReference type="EMBL" id="BOOC01000005">
    <property type="protein sequence ID" value="GIH38915.1"/>
    <property type="molecule type" value="Genomic_DNA"/>
</dbReference>
<protein>
    <recommendedName>
        <fullName evidence="7">Luciferase-like domain-containing protein</fullName>
    </recommendedName>
</protein>
<dbReference type="RefSeq" id="WP_204056500.1">
    <property type="nucleotide sequence ID" value="NZ_BAAAGP010000002.1"/>
</dbReference>
<evidence type="ECO:0000313" key="9">
    <source>
        <dbReference type="Proteomes" id="UP000603904"/>
    </source>
</evidence>
<dbReference type="InterPro" id="IPR051260">
    <property type="entry name" value="Diverse_substr_monoxygenases"/>
</dbReference>
<evidence type="ECO:0000256" key="2">
    <source>
        <dbReference type="ARBA" id="ARBA00022643"/>
    </source>
</evidence>
<keyword evidence="6" id="KW-0812">Transmembrane</keyword>
<dbReference type="Pfam" id="PF00296">
    <property type="entry name" value="Bac_luciferase"/>
    <property type="match status" value="1"/>
</dbReference>
<evidence type="ECO:0000256" key="6">
    <source>
        <dbReference type="SAM" id="Phobius"/>
    </source>
</evidence>
<feature type="region of interest" description="Disordered" evidence="5">
    <location>
        <begin position="98"/>
        <end position="126"/>
    </location>
</feature>
<keyword evidence="9" id="KW-1185">Reference proteome</keyword>
<keyword evidence="6" id="KW-0472">Membrane</keyword>
<dbReference type="Gene3D" id="3.20.20.30">
    <property type="entry name" value="Luciferase-like domain"/>
    <property type="match status" value="1"/>
</dbReference>
<evidence type="ECO:0000256" key="3">
    <source>
        <dbReference type="ARBA" id="ARBA00023002"/>
    </source>
</evidence>
<name>A0ABQ4FVQ8_9ACTN</name>
<dbReference type="PANTHER" id="PTHR30011:SF16">
    <property type="entry name" value="C2H2 FINGER DOMAIN TRANSCRIPTION FACTOR (EUROFUNG)-RELATED"/>
    <property type="match status" value="1"/>
</dbReference>
<organism evidence="8 9">
    <name type="scientific">Microbispora corallina</name>
    <dbReference type="NCBI Taxonomy" id="83302"/>
    <lineage>
        <taxon>Bacteria</taxon>
        <taxon>Bacillati</taxon>
        <taxon>Actinomycetota</taxon>
        <taxon>Actinomycetes</taxon>
        <taxon>Streptosporangiales</taxon>
        <taxon>Streptosporangiaceae</taxon>
        <taxon>Microbispora</taxon>
    </lineage>
</organism>
<keyword evidence="1" id="KW-0285">Flavoprotein</keyword>
<keyword evidence="4" id="KW-0503">Monooxygenase</keyword>
<evidence type="ECO:0000256" key="5">
    <source>
        <dbReference type="SAM" id="MobiDB-lite"/>
    </source>
</evidence>